<sequence>MKTILVYNPMTKAPNGFLKILQKRLIETLRFQGIPFEKSRTESIIIGDTKVLFYEAIERNARAFTRRHQHMDVTFYTHHANYKKDKTPACLVEQQFLSAKTPILSANYDLAFLELANHILELKTKPMYHVKPSQGTASLVQVPVGMHNQFYFPASQKEEVLKLLETCHAREVRKKVDLEASLQEQEVKMKRIQDSIAELK</sequence>
<accession>A0A0B5AYI4</accession>
<dbReference type="AlphaFoldDB" id="A0A0B5AYI4"/>
<dbReference type="EMBL" id="CP009417">
    <property type="protein sequence ID" value="AJD93573.1"/>
    <property type="molecule type" value="Genomic_DNA"/>
</dbReference>
<organism evidence="1 2">
    <name type="scientific">Jeotgalibacillus malaysiensis</name>
    <dbReference type="NCBI Taxonomy" id="1508404"/>
    <lineage>
        <taxon>Bacteria</taxon>
        <taxon>Bacillati</taxon>
        <taxon>Bacillota</taxon>
        <taxon>Bacilli</taxon>
        <taxon>Bacillales</taxon>
        <taxon>Caryophanaceae</taxon>
        <taxon>Jeotgalibacillus</taxon>
    </lineage>
</organism>
<dbReference type="BioCyc" id="JESP1508404:G14D9-13579-MONOMER"/>
<dbReference type="KEGG" id="jeo:JMA_42560"/>
<gene>
    <name evidence="1" type="ORF">JMA_42560</name>
</gene>
<protein>
    <submittedName>
        <fullName evidence="1">Uncharacterized protein</fullName>
    </submittedName>
</protein>
<keyword evidence="2" id="KW-1185">Reference proteome</keyword>
<reference evidence="1 2" key="1">
    <citation type="submission" date="2014-08" db="EMBL/GenBank/DDBJ databases">
        <title>Complete genome of a marine bacteria Jeotgalibacillus malaysiensis.</title>
        <authorList>
            <person name="Yaakop A.S."/>
            <person name="Chan K.-G."/>
            <person name="Goh K.M."/>
        </authorList>
    </citation>
    <scope>NUCLEOTIDE SEQUENCE [LARGE SCALE GENOMIC DNA]</scope>
    <source>
        <strain evidence="1 2">D5</strain>
        <plasmid evidence="2">Plasmid</plasmid>
    </source>
</reference>
<name>A0A0B5AYI4_9BACL</name>
<geneLocation type="plasmid" evidence="2"/>
<proteinExistence type="predicted"/>
<evidence type="ECO:0000313" key="1">
    <source>
        <dbReference type="EMBL" id="AJD93573.1"/>
    </source>
</evidence>
<evidence type="ECO:0000313" key="2">
    <source>
        <dbReference type="Proteomes" id="UP000031449"/>
    </source>
</evidence>
<keyword evidence="1" id="KW-0614">Plasmid</keyword>
<dbReference type="HOGENOM" id="CLU_1364695_0_0_9"/>
<dbReference type="Proteomes" id="UP000031449">
    <property type="component" value="Plasmid unnamed"/>
</dbReference>